<dbReference type="PANTHER" id="PTHR43424:SF1">
    <property type="entry name" value="LOCUS PUTATIVE PROTEIN 1-RELATED"/>
    <property type="match status" value="1"/>
</dbReference>
<evidence type="ECO:0000256" key="5">
    <source>
        <dbReference type="SAM" id="Phobius"/>
    </source>
</evidence>
<gene>
    <name evidence="6" type="ORF">Ga0061068_11521</name>
</gene>
<keyword evidence="3 5" id="KW-1133">Transmembrane helix</keyword>
<proteinExistence type="predicted"/>
<dbReference type="RefSeq" id="WP_055424209.1">
    <property type="nucleotide sequence ID" value="NZ_CYHH01000015.1"/>
</dbReference>
<feature type="transmembrane region" description="Helical" evidence="5">
    <location>
        <begin position="50"/>
        <end position="76"/>
    </location>
</feature>
<dbReference type="GO" id="GO:0016020">
    <property type="term" value="C:membrane"/>
    <property type="evidence" value="ECO:0007669"/>
    <property type="project" value="UniProtKB-SubCell"/>
</dbReference>
<feature type="transmembrane region" description="Helical" evidence="5">
    <location>
        <begin position="185"/>
        <end position="204"/>
    </location>
</feature>
<feature type="transmembrane region" description="Helical" evidence="5">
    <location>
        <begin position="122"/>
        <end position="142"/>
    </location>
</feature>
<feature type="transmembrane region" description="Helical" evidence="5">
    <location>
        <begin position="389"/>
        <end position="406"/>
    </location>
</feature>
<feature type="transmembrane region" description="Helical" evidence="5">
    <location>
        <begin position="358"/>
        <end position="377"/>
    </location>
</feature>
<reference evidence="7" key="1">
    <citation type="submission" date="2015-08" db="EMBL/GenBank/DDBJ databases">
        <authorList>
            <person name="Babu N.S."/>
            <person name="Beckwith C.J."/>
            <person name="Beseler K.G."/>
            <person name="Brison A."/>
            <person name="Carone J.V."/>
            <person name="Caskin T.P."/>
            <person name="Diamond M."/>
            <person name="Durham M.E."/>
            <person name="Foxe J.M."/>
            <person name="Go M."/>
            <person name="Henderson B.A."/>
            <person name="Jones I.B."/>
            <person name="McGettigan J.A."/>
            <person name="Micheletti S.J."/>
            <person name="Nasrallah M.E."/>
            <person name="Ortiz D."/>
            <person name="Piller C.R."/>
            <person name="Privatt S.R."/>
            <person name="Schneider S.L."/>
            <person name="Sharp S."/>
            <person name="Smith T.C."/>
            <person name="Stanton J.D."/>
            <person name="Ullery H.E."/>
            <person name="Wilson R.J."/>
            <person name="Serrano M.G."/>
            <person name="Buck G."/>
            <person name="Lee V."/>
            <person name="Wang Y."/>
            <person name="Carvalho R."/>
            <person name="Voegtly L."/>
            <person name="Shi R."/>
            <person name="Duckworth R."/>
            <person name="Johnson A."/>
            <person name="Loviza R."/>
            <person name="Walstead R."/>
            <person name="Shah Z."/>
            <person name="Kiflezghi M."/>
            <person name="Wade K."/>
            <person name="Ball S.L."/>
            <person name="Bradley K.W."/>
            <person name="Asai D.J."/>
            <person name="Bowman C.A."/>
            <person name="Russell D.A."/>
            <person name="Pope W.H."/>
            <person name="Jacobs-Sera D."/>
            <person name="Hendrix R.W."/>
            <person name="Hatfull G.F."/>
        </authorList>
    </citation>
    <scope>NUCLEOTIDE SEQUENCE [LARGE SCALE GENOMIC DNA]</scope>
    <source>
        <strain evidence="7">JCM 19170</strain>
    </source>
</reference>
<dbReference type="Pfam" id="PF01943">
    <property type="entry name" value="Polysacc_synt"/>
    <property type="match status" value="1"/>
</dbReference>
<evidence type="ECO:0000256" key="1">
    <source>
        <dbReference type="ARBA" id="ARBA00004141"/>
    </source>
</evidence>
<evidence type="ECO:0000256" key="2">
    <source>
        <dbReference type="ARBA" id="ARBA00022692"/>
    </source>
</evidence>
<dbReference type="InterPro" id="IPR052556">
    <property type="entry name" value="PolySynth_Transporter"/>
</dbReference>
<feature type="transmembrane region" description="Helical" evidence="5">
    <location>
        <begin position="328"/>
        <end position="346"/>
    </location>
</feature>
<protein>
    <submittedName>
        <fullName evidence="6">Membrane protein involved in the export of O-antigen and teichoic acid</fullName>
    </submittedName>
</protein>
<keyword evidence="7" id="KW-1185">Reference proteome</keyword>
<evidence type="ECO:0000256" key="3">
    <source>
        <dbReference type="ARBA" id="ARBA00022989"/>
    </source>
</evidence>
<dbReference type="PANTHER" id="PTHR43424">
    <property type="entry name" value="LOCUS PUTATIVE PROTEIN 1-RELATED"/>
    <property type="match status" value="1"/>
</dbReference>
<feature type="transmembrane region" description="Helical" evidence="5">
    <location>
        <begin position="21"/>
        <end position="44"/>
    </location>
</feature>
<comment type="subcellular location">
    <subcellularLocation>
        <location evidence="1">Membrane</location>
        <topology evidence="1">Multi-pass membrane protein</topology>
    </subcellularLocation>
</comment>
<organism evidence="6 7">
    <name type="scientific">Tepidiphilus thermophilus</name>
    <dbReference type="NCBI Taxonomy" id="876478"/>
    <lineage>
        <taxon>Bacteria</taxon>
        <taxon>Pseudomonadati</taxon>
        <taxon>Pseudomonadota</taxon>
        <taxon>Hydrogenophilia</taxon>
        <taxon>Hydrogenophilales</taxon>
        <taxon>Hydrogenophilaceae</taxon>
        <taxon>Tepidiphilus</taxon>
    </lineage>
</organism>
<feature type="transmembrane region" description="Helical" evidence="5">
    <location>
        <begin position="154"/>
        <end position="173"/>
    </location>
</feature>
<accession>A0A0K6IX96</accession>
<keyword evidence="4 5" id="KW-0472">Membrane</keyword>
<dbReference type="InterPro" id="IPR002797">
    <property type="entry name" value="Polysacc_synth"/>
</dbReference>
<evidence type="ECO:0000256" key="4">
    <source>
        <dbReference type="ARBA" id="ARBA00023136"/>
    </source>
</evidence>
<feature type="transmembrane region" description="Helical" evidence="5">
    <location>
        <begin position="290"/>
        <end position="316"/>
    </location>
</feature>
<dbReference type="AlphaFoldDB" id="A0A0K6IX96"/>
<dbReference type="OrthoDB" id="5240734at2"/>
<keyword evidence="2 5" id="KW-0812">Transmembrane</keyword>
<dbReference type="Proteomes" id="UP000182108">
    <property type="component" value="Unassembled WGS sequence"/>
</dbReference>
<evidence type="ECO:0000313" key="6">
    <source>
        <dbReference type="EMBL" id="CUB07957.1"/>
    </source>
</evidence>
<dbReference type="EMBL" id="CYHH01000015">
    <property type="protein sequence ID" value="CUB07957.1"/>
    <property type="molecule type" value="Genomic_DNA"/>
</dbReference>
<evidence type="ECO:0000313" key="7">
    <source>
        <dbReference type="Proteomes" id="UP000182108"/>
    </source>
</evidence>
<name>A0A0K6IX96_9PROT</name>
<sequence>MPSILLRLLSWRPGAYLRASGGLFGWLMLRTAAQAVMVVLLARLLGVDGYGLFVTAQAVSGFFSPIAGLGLAVLLLRDGACAPAELPRKLGMALALWWPTMLVSSLAATALLAWSLPSRVPLAALAAFALADVGTTSFVELAARVEQARHRVGAFGAILTGLMLARLIGLLLYAAAGQASAVGCLWVYAMASALYAFVLARRLVTQHAPIWPKKRAWAMARESFPFTIGALSFRLQAEFNKPLLARASYGQAGNFSVAQRVIDLASLPLQALQEALWPRLYAGRHSARQLWLVCAVLCAAAVLGGGVLVLLAPWVARILGAGFEDTTHLVMLLALLPALQLVRNLLNAVVAQQRRQSVLTAIYLVSGVAGILFNLWLVPAAGLRGAATASYLVEAVLLALLAAVILSRSKRLSDA</sequence>
<feature type="transmembrane region" description="Helical" evidence="5">
    <location>
        <begin position="96"/>
        <end position="116"/>
    </location>
</feature>